<keyword evidence="3" id="KW-0234">DNA repair</keyword>
<reference evidence="7" key="1">
    <citation type="submission" date="2018-05" db="EMBL/GenBank/DDBJ databases">
        <authorList>
            <person name="Klenk H.-P."/>
            <person name="Huntemann M."/>
            <person name="Clum A."/>
            <person name="Pillay M."/>
            <person name="Palaniappan K."/>
            <person name="Varghese N."/>
            <person name="Mikhailova N."/>
            <person name="Stamatis D."/>
            <person name="Reddy T."/>
            <person name="Daum C."/>
            <person name="Shapiro N."/>
            <person name="Ivanova N."/>
            <person name="Kyrpides N."/>
            <person name="Woyke T."/>
        </authorList>
    </citation>
    <scope>NUCLEOTIDE SEQUENCE [LARGE SCALE GENOMIC DNA]</scope>
    <source>
        <strain evidence="7">DSM 45417</strain>
    </source>
</reference>
<dbReference type="InterPro" id="IPR038726">
    <property type="entry name" value="PDDEXK_AddAB-type"/>
</dbReference>
<evidence type="ECO:0000256" key="4">
    <source>
        <dbReference type="SAM" id="MobiDB-lite"/>
    </source>
</evidence>
<dbReference type="RefSeq" id="WP_245900000.1">
    <property type="nucleotide sequence ID" value="NZ_QGTX01000001.1"/>
</dbReference>
<evidence type="ECO:0000259" key="5">
    <source>
        <dbReference type="Pfam" id="PF12705"/>
    </source>
</evidence>
<proteinExistence type="predicted"/>
<organism evidence="6 7">
    <name type="scientific">Geodermatophilus normandii</name>
    <dbReference type="NCBI Taxonomy" id="1137989"/>
    <lineage>
        <taxon>Bacteria</taxon>
        <taxon>Bacillati</taxon>
        <taxon>Actinomycetota</taxon>
        <taxon>Actinomycetes</taxon>
        <taxon>Geodermatophilales</taxon>
        <taxon>Geodermatophilaceae</taxon>
        <taxon>Geodermatophilus</taxon>
    </lineage>
</organism>
<dbReference type="InterPro" id="IPR011335">
    <property type="entry name" value="Restrct_endonuc-II-like"/>
</dbReference>
<accession>A0A317QI24</accession>
<keyword evidence="6" id="KW-0540">Nuclease</keyword>
<keyword evidence="2" id="KW-0347">Helicase</keyword>
<keyword evidence="2" id="KW-0547">Nucleotide-binding</keyword>
<dbReference type="GO" id="GO:0006281">
    <property type="term" value="P:DNA repair"/>
    <property type="evidence" value="ECO:0007669"/>
    <property type="project" value="UniProtKB-KW"/>
</dbReference>
<dbReference type="GO" id="GO:0004386">
    <property type="term" value="F:helicase activity"/>
    <property type="evidence" value="ECO:0007669"/>
    <property type="project" value="UniProtKB-KW"/>
</dbReference>
<keyword evidence="1" id="KW-0227">DNA damage</keyword>
<evidence type="ECO:0000256" key="3">
    <source>
        <dbReference type="ARBA" id="ARBA00023204"/>
    </source>
</evidence>
<evidence type="ECO:0000256" key="2">
    <source>
        <dbReference type="ARBA" id="ARBA00022806"/>
    </source>
</evidence>
<dbReference type="Pfam" id="PF12705">
    <property type="entry name" value="PDDEXK_1"/>
    <property type="match status" value="1"/>
</dbReference>
<protein>
    <submittedName>
        <fullName evidence="6">RecB family exonuclease</fullName>
    </submittedName>
</protein>
<dbReference type="EMBL" id="QGTX01000001">
    <property type="protein sequence ID" value="PWW22982.1"/>
    <property type="molecule type" value="Genomic_DNA"/>
</dbReference>
<evidence type="ECO:0000256" key="1">
    <source>
        <dbReference type="ARBA" id="ARBA00022763"/>
    </source>
</evidence>
<feature type="domain" description="PD-(D/E)XK endonuclease-like" evidence="5">
    <location>
        <begin position="21"/>
        <end position="264"/>
    </location>
</feature>
<keyword evidence="6" id="KW-0269">Exonuclease</keyword>
<dbReference type="Proteomes" id="UP000246661">
    <property type="component" value="Unassembled WGS sequence"/>
</dbReference>
<keyword evidence="7" id="KW-1185">Reference proteome</keyword>
<dbReference type="GO" id="GO:0004527">
    <property type="term" value="F:exonuclease activity"/>
    <property type="evidence" value="ECO:0007669"/>
    <property type="project" value="UniProtKB-KW"/>
</dbReference>
<name>A0A317QI24_9ACTN</name>
<keyword evidence="2" id="KW-0067">ATP-binding</keyword>
<dbReference type="Gene3D" id="3.90.320.10">
    <property type="match status" value="1"/>
</dbReference>
<evidence type="ECO:0000313" key="6">
    <source>
        <dbReference type="EMBL" id="PWW22982.1"/>
    </source>
</evidence>
<dbReference type="SUPFAM" id="SSF52980">
    <property type="entry name" value="Restriction endonuclease-like"/>
    <property type="match status" value="1"/>
</dbReference>
<evidence type="ECO:0000313" key="7">
    <source>
        <dbReference type="Proteomes" id="UP000246661"/>
    </source>
</evidence>
<feature type="region of interest" description="Disordered" evidence="4">
    <location>
        <begin position="267"/>
        <end position="289"/>
    </location>
</feature>
<keyword evidence="6" id="KW-0378">Hydrolase</keyword>
<dbReference type="AlphaFoldDB" id="A0A317QI24"/>
<sequence length="289" mass="31890">MRQSDGAQLEMPGMPRRLFPATPSKLATFADCPRRYRYAYVDRPTPPKGPPWAHNSVGSAVHAALRSWWDLPRARRTAVAARQLLYGVWSAHGFRDEEQAARWRATAAGWITGYVESLDPAEEPVGLERQVSCTTERLALTGRVDRIDQRGDELVVVDYKTGRVPSTDDEARGSAALAAYVLGVRRTLRRPCSRVELHHLPSGTVASFEHTERSLANHVRRAEDVAADIAVATQAVEDGVHPDEAFPTVTGRQCGWCDFRPSCPAGQAATPPRETWSFLPADQEQPEAG</sequence>
<comment type="caution">
    <text evidence="6">The sequence shown here is derived from an EMBL/GenBank/DDBJ whole genome shotgun (WGS) entry which is preliminary data.</text>
</comment>
<gene>
    <name evidence="6" type="ORF">JD79_02145</name>
</gene>
<dbReference type="InterPro" id="IPR011604">
    <property type="entry name" value="PDDEXK-like_dom_sf"/>
</dbReference>